<name>A0A1J4MPK4_9CRYT</name>
<sequence>MQESSIEVNRVVIVLVSAKSNEEAESISLKLVAEELCACASIIQPVKSVYRWKGEVLKSDEVIIIIKTSKDLILTLTERIKELHSYDVPEIIATVITDGNKDYLEWVLDSVTNKKHKYTIT</sequence>
<dbReference type="EMBL" id="LRBS01000067">
    <property type="protein sequence ID" value="OII76194.1"/>
    <property type="molecule type" value="Genomic_DNA"/>
</dbReference>
<keyword evidence="3" id="KW-1185">Reference proteome</keyword>
<dbReference type="InterPro" id="IPR011322">
    <property type="entry name" value="N-reg_PII-like_a/b"/>
</dbReference>
<dbReference type="Gene3D" id="3.30.70.120">
    <property type="match status" value="1"/>
</dbReference>
<accession>A0A1J4MPK4</accession>
<proteinExistence type="inferred from homology"/>
<evidence type="ECO:0000313" key="3">
    <source>
        <dbReference type="Proteomes" id="UP000186804"/>
    </source>
</evidence>
<dbReference type="InterPro" id="IPR004323">
    <property type="entry name" value="Ion_tolerance_CutA"/>
</dbReference>
<dbReference type="OrthoDB" id="2017693at2759"/>
<comment type="caution">
    <text evidence="2">The sequence shown here is derived from an EMBL/GenBank/DDBJ whole genome shotgun (WGS) entry which is preliminary data.</text>
</comment>
<gene>
    <name evidence="2" type="ORF">cand_005920</name>
</gene>
<dbReference type="InterPro" id="IPR015867">
    <property type="entry name" value="N-reg_PII/ATP_PRibTrfase_C"/>
</dbReference>
<organism evidence="2 3">
    <name type="scientific">Cryptosporidium andersoni</name>
    <dbReference type="NCBI Taxonomy" id="117008"/>
    <lineage>
        <taxon>Eukaryota</taxon>
        <taxon>Sar</taxon>
        <taxon>Alveolata</taxon>
        <taxon>Apicomplexa</taxon>
        <taxon>Conoidasida</taxon>
        <taxon>Coccidia</taxon>
        <taxon>Eucoccidiorida</taxon>
        <taxon>Eimeriorina</taxon>
        <taxon>Cryptosporidiidae</taxon>
        <taxon>Cryptosporidium</taxon>
    </lineage>
</organism>
<dbReference type="GO" id="GO:0010038">
    <property type="term" value="P:response to metal ion"/>
    <property type="evidence" value="ECO:0007669"/>
    <property type="project" value="InterPro"/>
</dbReference>
<reference evidence="2 3" key="1">
    <citation type="submission" date="2016-10" db="EMBL/GenBank/DDBJ databases">
        <title>Reductive evolution of mitochondrial metabolism and differential evolution of invasion-related proteins in Cryptosporidium.</title>
        <authorList>
            <person name="Liu S."/>
            <person name="Roellig D.M."/>
            <person name="Guo Y."/>
            <person name="Li N."/>
            <person name="Frace M.A."/>
            <person name="Tang K."/>
            <person name="Zhang L."/>
            <person name="Feng Y."/>
            <person name="Xiao L."/>
        </authorList>
    </citation>
    <scope>NUCLEOTIDE SEQUENCE [LARGE SCALE GENOMIC DNA]</scope>
    <source>
        <strain evidence="2">30847</strain>
    </source>
</reference>
<dbReference type="AlphaFoldDB" id="A0A1J4MPK4"/>
<dbReference type="Pfam" id="PF03091">
    <property type="entry name" value="CutA1"/>
    <property type="match status" value="1"/>
</dbReference>
<protein>
    <submittedName>
        <fullName evidence="2">1 divalent ion tolerance protein</fullName>
    </submittedName>
</protein>
<evidence type="ECO:0000256" key="1">
    <source>
        <dbReference type="ARBA" id="ARBA00010169"/>
    </source>
</evidence>
<evidence type="ECO:0000313" key="2">
    <source>
        <dbReference type="EMBL" id="OII76194.1"/>
    </source>
</evidence>
<dbReference type="PANTHER" id="PTHR23419">
    <property type="entry name" value="DIVALENT CATION TOLERANCE CUTA-RELATED"/>
    <property type="match status" value="1"/>
</dbReference>
<dbReference type="RefSeq" id="XP_067068040.1">
    <property type="nucleotide sequence ID" value="XM_067210833.1"/>
</dbReference>
<comment type="similarity">
    <text evidence="1">Belongs to the CutA family.</text>
</comment>
<dbReference type="SUPFAM" id="SSF54913">
    <property type="entry name" value="GlnB-like"/>
    <property type="match status" value="1"/>
</dbReference>
<dbReference type="VEuPathDB" id="CryptoDB:cand_005920"/>
<dbReference type="GO" id="GO:0005507">
    <property type="term" value="F:copper ion binding"/>
    <property type="evidence" value="ECO:0007669"/>
    <property type="project" value="TreeGrafter"/>
</dbReference>
<dbReference type="GeneID" id="92364777"/>
<dbReference type="PANTHER" id="PTHR23419:SF8">
    <property type="entry name" value="FI09726P"/>
    <property type="match status" value="1"/>
</dbReference>
<dbReference type="Proteomes" id="UP000186804">
    <property type="component" value="Unassembled WGS sequence"/>
</dbReference>